<proteinExistence type="predicted"/>
<dbReference type="InterPro" id="IPR002509">
    <property type="entry name" value="NODB_dom"/>
</dbReference>
<feature type="domain" description="NodB homology" evidence="1">
    <location>
        <begin position="48"/>
        <end position="241"/>
    </location>
</feature>
<keyword evidence="2" id="KW-0624">Polysaccharide degradation</keyword>
<name>A0A644Z353_9ZZZZ</name>
<dbReference type="PROSITE" id="PS51677">
    <property type="entry name" value="NODB"/>
    <property type="match status" value="1"/>
</dbReference>
<keyword evidence="2" id="KW-0326">Glycosidase</keyword>
<dbReference type="GO" id="GO:0016798">
    <property type="term" value="F:hydrolase activity, acting on glycosyl bonds"/>
    <property type="evidence" value="ECO:0007669"/>
    <property type="project" value="UniProtKB-KW"/>
</dbReference>
<dbReference type="GO" id="GO:0045493">
    <property type="term" value="P:xylan catabolic process"/>
    <property type="evidence" value="ECO:0007669"/>
    <property type="project" value="UniProtKB-KW"/>
</dbReference>
<dbReference type="CDD" id="cd10944">
    <property type="entry name" value="CE4_SmPgdA_like"/>
    <property type="match status" value="1"/>
</dbReference>
<sequence>MNRKRRCFISTFSLLIFCAVFLSVISYSILGTKVKALAEEVSQEETEKIVYLTFDDGPTIVTKQILQVLQEEQVTGTFFVIGQLVEQNKIIAENAKNSGNALCVHTYTHEDKIYRNIETFMEDYHKCSGALKGLTGREVPKFMRFPGGSSTTMARKPVLKEIRGEVVDKGLYYVDWNITIDDSLARNKPVETLVSKFYREFKKNKKDRIVVLMHDSYYNKTTVPALKEIIKALKEDGYVFKNFNDIDDKELKILEERGLINKHEKKLDRQVNK</sequence>
<dbReference type="InterPro" id="IPR050248">
    <property type="entry name" value="Polysacc_deacetylase_ArnD"/>
</dbReference>
<dbReference type="EMBL" id="VSSQ01007213">
    <property type="protein sequence ID" value="MPM35212.1"/>
    <property type="molecule type" value="Genomic_DNA"/>
</dbReference>
<protein>
    <submittedName>
        <fullName evidence="2">Bifunctional xylanase/deacetylase</fullName>
    </submittedName>
</protein>
<comment type="caution">
    <text evidence="2">The sequence shown here is derived from an EMBL/GenBank/DDBJ whole genome shotgun (WGS) entry which is preliminary data.</text>
</comment>
<organism evidence="2">
    <name type="scientific">bioreactor metagenome</name>
    <dbReference type="NCBI Taxonomy" id="1076179"/>
    <lineage>
        <taxon>unclassified sequences</taxon>
        <taxon>metagenomes</taxon>
        <taxon>ecological metagenomes</taxon>
    </lineage>
</organism>
<dbReference type="InterPro" id="IPR011330">
    <property type="entry name" value="Glyco_hydro/deAcase_b/a-brl"/>
</dbReference>
<dbReference type="PANTHER" id="PTHR10587:SF125">
    <property type="entry name" value="POLYSACCHARIDE DEACETYLASE YHEN-RELATED"/>
    <property type="match status" value="1"/>
</dbReference>
<accession>A0A644Z353</accession>
<dbReference type="SUPFAM" id="SSF88713">
    <property type="entry name" value="Glycoside hydrolase/deacetylase"/>
    <property type="match status" value="1"/>
</dbReference>
<evidence type="ECO:0000313" key="2">
    <source>
        <dbReference type="EMBL" id="MPM35212.1"/>
    </source>
</evidence>
<gene>
    <name evidence="2" type="ORF">SDC9_81802</name>
</gene>
<dbReference type="AlphaFoldDB" id="A0A644Z353"/>
<keyword evidence="2" id="KW-0378">Hydrolase</keyword>
<dbReference type="PANTHER" id="PTHR10587">
    <property type="entry name" value="GLYCOSYL TRANSFERASE-RELATED"/>
    <property type="match status" value="1"/>
</dbReference>
<keyword evidence="2" id="KW-0119">Carbohydrate metabolism</keyword>
<dbReference type="Gene3D" id="3.20.20.370">
    <property type="entry name" value="Glycoside hydrolase/deacetylase"/>
    <property type="match status" value="1"/>
</dbReference>
<dbReference type="GO" id="GO:0016810">
    <property type="term" value="F:hydrolase activity, acting on carbon-nitrogen (but not peptide) bonds"/>
    <property type="evidence" value="ECO:0007669"/>
    <property type="project" value="InterPro"/>
</dbReference>
<keyword evidence="2" id="KW-0858">Xylan degradation</keyword>
<reference evidence="2" key="1">
    <citation type="submission" date="2019-08" db="EMBL/GenBank/DDBJ databases">
        <authorList>
            <person name="Kucharzyk K."/>
            <person name="Murdoch R.W."/>
            <person name="Higgins S."/>
            <person name="Loffler F."/>
        </authorList>
    </citation>
    <scope>NUCLEOTIDE SEQUENCE</scope>
</reference>
<dbReference type="Pfam" id="PF01522">
    <property type="entry name" value="Polysacc_deac_1"/>
    <property type="match status" value="1"/>
</dbReference>
<evidence type="ECO:0000259" key="1">
    <source>
        <dbReference type="PROSITE" id="PS51677"/>
    </source>
</evidence>